<dbReference type="InterPro" id="IPR013325">
    <property type="entry name" value="RNA_pol_sigma_r2"/>
</dbReference>
<dbReference type="Gene3D" id="1.10.10.10">
    <property type="entry name" value="Winged helix-like DNA-binding domain superfamily/Winged helix DNA-binding domain"/>
    <property type="match status" value="1"/>
</dbReference>
<name>A0A4Q7V3F9_PSEST</name>
<dbReference type="SUPFAM" id="SSF88946">
    <property type="entry name" value="Sigma2 domain of RNA polymerase sigma factors"/>
    <property type="match status" value="1"/>
</dbReference>
<dbReference type="PANTHER" id="PTHR43133">
    <property type="entry name" value="RNA POLYMERASE ECF-TYPE SIGMA FACTO"/>
    <property type="match status" value="1"/>
</dbReference>
<dbReference type="Pfam" id="PF04542">
    <property type="entry name" value="Sigma70_r2"/>
    <property type="match status" value="1"/>
</dbReference>
<evidence type="ECO:0000256" key="5">
    <source>
        <dbReference type="ARBA" id="ARBA00023163"/>
    </source>
</evidence>
<gene>
    <name evidence="8" type="ORF">EV383_4123</name>
</gene>
<dbReference type="NCBIfam" id="TIGR02937">
    <property type="entry name" value="sigma70-ECF"/>
    <property type="match status" value="1"/>
</dbReference>
<feature type="domain" description="RNA polymerase sigma factor 70 region 4 type 2" evidence="7">
    <location>
        <begin position="109"/>
        <end position="157"/>
    </location>
</feature>
<dbReference type="InterPro" id="IPR007627">
    <property type="entry name" value="RNA_pol_sigma70_r2"/>
</dbReference>
<comment type="similarity">
    <text evidence="1">Belongs to the sigma-70 factor family. ECF subfamily.</text>
</comment>
<reference evidence="8 9" key="1">
    <citation type="submission" date="2019-02" db="EMBL/GenBank/DDBJ databases">
        <title>Sequencing the genomes of 1000 actinobacteria strains.</title>
        <authorList>
            <person name="Klenk H.-P."/>
        </authorList>
    </citation>
    <scope>NUCLEOTIDE SEQUENCE [LARGE SCALE GENOMIC DNA]</scope>
    <source>
        <strain evidence="8 9">DSM 45779</strain>
    </source>
</reference>
<comment type="caution">
    <text evidence="8">The sequence shown here is derived from an EMBL/GenBank/DDBJ whole genome shotgun (WGS) entry which is preliminary data.</text>
</comment>
<evidence type="ECO:0000256" key="1">
    <source>
        <dbReference type="ARBA" id="ARBA00010641"/>
    </source>
</evidence>
<dbReference type="PANTHER" id="PTHR43133:SF50">
    <property type="entry name" value="ECF RNA POLYMERASE SIGMA FACTOR SIGM"/>
    <property type="match status" value="1"/>
</dbReference>
<dbReference type="InterPro" id="IPR036388">
    <property type="entry name" value="WH-like_DNA-bd_sf"/>
</dbReference>
<evidence type="ECO:0000313" key="8">
    <source>
        <dbReference type="EMBL" id="RZT87213.1"/>
    </source>
</evidence>
<dbReference type="CDD" id="cd06171">
    <property type="entry name" value="Sigma70_r4"/>
    <property type="match status" value="1"/>
</dbReference>
<keyword evidence="5" id="KW-0804">Transcription</keyword>
<dbReference type="InterPro" id="IPR013249">
    <property type="entry name" value="RNA_pol_sigma70_r4_t2"/>
</dbReference>
<evidence type="ECO:0000259" key="7">
    <source>
        <dbReference type="Pfam" id="PF08281"/>
    </source>
</evidence>
<dbReference type="EMBL" id="SHKL01000001">
    <property type="protein sequence ID" value="RZT87213.1"/>
    <property type="molecule type" value="Genomic_DNA"/>
</dbReference>
<dbReference type="InterPro" id="IPR039425">
    <property type="entry name" value="RNA_pol_sigma-70-like"/>
</dbReference>
<dbReference type="Gene3D" id="1.10.1740.10">
    <property type="match status" value="1"/>
</dbReference>
<evidence type="ECO:0000259" key="6">
    <source>
        <dbReference type="Pfam" id="PF04542"/>
    </source>
</evidence>
<dbReference type="RefSeq" id="WP_242623222.1">
    <property type="nucleotide sequence ID" value="NZ_SHKL01000001.1"/>
</dbReference>
<dbReference type="Pfam" id="PF08281">
    <property type="entry name" value="Sigma70_r4_2"/>
    <property type="match status" value="1"/>
</dbReference>
<proteinExistence type="inferred from homology"/>
<dbReference type="GO" id="GO:0006352">
    <property type="term" value="P:DNA-templated transcription initiation"/>
    <property type="evidence" value="ECO:0007669"/>
    <property type="project" value="InterPro"/>
</dbReference>
<dbReference type="GO" id="GO:0003677">
    <property type="term" value="F:DNA binding"/>
    <property type="evidence" value="ECO:0007669"/>
    <property type="project" value="UniProtKB-KW"/>
</dbReference>
<organism evidence="8 9">
    <name type="scientific">Pseudonocardia sediminis</name>
    <dbReference type="NCBI Taxonomy" id="1397368"/>
    <lineage>
        <taxon>Bacteria</taxon>
        <taxon>Bacillati</taxon>
        <taxon>Actinomycetota</taxon>
        <taxon>Actinomycetes</taxon>
        <taxon>Pseudonocardiales</taxon>
        <taxon>Pseudonocardiaceae</taxon>
        <taxon>Pseudonocardia</taxon>
    </lineage>
</organism>
<sequence>MTTCAAAAPELTEAYRRYRPRLLRLALGLVDDPATAEDVVQDVFAGLHRRGDGLRDPDALPGYLRTATLNRARSVLRRRRTERAYVPPHVPDAGSAESMALTAGERRGVAAALHALPPRQRQVLFLRYYGDLSEAQIAETTGISRGSVKSAASRGLRSVSTMLA</sequence>
<evidence type="ECO:0000256" key="4">
    <source>
        <dbReference type="ARBA" id="ARBA00023125"/>
    </source>
</evidence>
<protein>
    <submittedName>
        <fullName evidence="8">RNA polymerase sigma-70 factor (Sigma-E family)</fullName>
    </submittedName>
</protein>
<dbReference type="InterPro" id="IPR013324">
    <property type="entry name" value="RNA_pol_sigma_r3/r4-like"/>
</dbReference>
<dbReference type="InterPro" id="IPR014325">
    <property type="entry name" value="RNA_pol_sigma-E_actinobac"/>
</dbReference>
<keyword evidence="9" id="KW-1185">Reference proteome</keyword>
<dbReference type="Proteomes" id="UP000291591">
    <property type="component" value="Unassembled WGS sequence"/>
</dbReference>
<dbReference type="NCBIfam" id="TIGR02983">
    <property type="entry name" value="SigE-fam_strep"/>
    <property type="match status" value="1"/>
</dbReference>
<feature type="domain" description="RNA polymerase sigma-70 region 2" evidence="6">
    <location>
        <begin position="15"/>
        <end position="80"/>
    </location>
</feature>
<evidence type="ECO:0000256" key="2">
    <source>
        <dbReference type="ARBA" id="ARBA00023015"/>
    </source>
</evidence>
<dbReference type="AlphaFoldDB" id="A0A4Q7V3F9"/>
<dbReference type="SUPFAM" id="SSF88659">
    <property type="entry name" value="Sigma3 and sigma4 domains of RNA polymerase sigma factors"/>
    <property type="match status" value="1"/>
</dbReference>
<evidence type="ECO:0000313" key="9">
    <source>
        <dbReference type="Proteomes" id="UP000291591"/>
    </source>
</evidence>
<keyword evidence="2" id="KW-0805">Transcription regulation</keyword>
<dbReference type="InterPro" id="IPR014284">
    <property type="entry name" value="RNA_pol_sigma-70_dom"/>
</dbReference>
<dbReference type="GO" id="GO:0016987">
    <property type="term" value="F:sigma factor activity"/>
    <property type="evidence" value="ECO:0007669"/>
    <property type="project" value="UniProtKB-KW"/>
</dbReference>
<evidence type="ECO:0000256" key="3">
    <source>
        <dbReference type="ARBA" id="ARBA00023082"/>
    </source>
</evidence>
<keyword evidence="4" id="KW-0238">DNA-binding</keyword>
<keyword evidence="3" id="KW-0731">Sigma factor</keyword>
<accession>A0A4Q7V3F9</accession>